<evidence type="ECO:0000256" key="1">
    <source>
        <dbReference type="PROSITE-ProRule" id="PRU00339"/>
    </source>
</evidence>
<sequence length="363" mass="42592">MTYVLRAEEVGVKITEWYSCIVARSYEEAVLMKEEVKQLLPQMENNDKMLAYYSLVDYRHNMLTSGYNKNELDEELPQVEELENLDHTLRYFYYFVSGQHEFMQERYRSAVKLFSQAERLLEHVNDKAEEAEFYQYTGYMYYRLNQYLLASSYMERAKYMYDQLKYVEPALNCKIVLAFIFQELHNAPKSEVLLLEALKEAEGKRIMTAQIYRSLGLNKLSIKDYPEAESYFRRALEIEEHRSISLGAKTLYNLSNTLFRMGKYDEASIKFKTAKASAEYYGSKEYVARCKVTEGLYLLKDYSLVDEGIEDLNTYGLDFELAEVAEEAADQTEKEGNTTLALKYLRIAHKARLYQNSLGDDQE</sequence>
<proteinExistence type="predicted"/>
<evidence type="ECO:0000313" key="3">
    <source>
        <dbReference type="Proteomes" id="UP001179280"/>
    </source>
</evidence>
<dbReference type="InterPro" id="IPR019734">
    <property type="entry name" value="TPR_rpt"/>
</dbReference>
<dbReference type="Gene3D" id="1.25.40.10">
    <property type="entry name" value="Tetratricopeptide repeat domain"/>
    <property type="match status" value="1"/>
</dbReference>
<dbReference type="EMBL" id="JAFBCV010000008">
    <property type="protein sequence ID" value="MBM7839396.1"/>
    <property type="molecule type" value="Genomic_DNA"/>
</dbReference>
<keyword evidence="3" id="KW-1185">Reference proteome</keyword>
<dbReference type="Proteomes" id="UP001179280">
    <property type="component" value="Unassembled WGS sequence"/>
</dbReference>
<comment type="caution">
    <text evidence="2">The sequence shown here is derived from an EMBL/GenBank/DDBJ whole genome shotgun (WGS) entry which is preliminary data.</text>
</comment>
<dbReference type="GO" id="GO:0016787">
    <property type="term" value="F:hydrolase activity"/>
    <property type="evidence" value="ECO:0007669"/>
    <property type="project" value="UniProtKB-KW"/>
</dbReference>
<keyword evidence="1" id="KW-0802">TPR repeat</keyword>
<dbReference type="RefSeq" id="WP_204466650.1">
    <property type="nucleotide sequence ID" value="NZ_JAFBCV010000008.1"/>
</dbReference>
<name>A0ABS2SWM0_9BACI</name>
<gene>
    <name evidence="2" type="ORF">JOC54_002676</name>
</gene>
<feature type="repeat" description="TPR" evidence="1">
    <location>
        <begin position="209"/>
        <end position="242"/>
    </location>
</feature>
<reference evidence="2" key="1">
    <citation type="submission" date="2021-01" db="EMBL/GenBank/DDBJ databases">
        <title>Genomic Encyclopedia of Type Strains, Phase IV (KMG-IV): sequencing the most valuable type-strain genomes for metagenomic binning, comparative biology and taxonomic classification.</title>
        <authorList>
            <person name="Goeker M."/>
        </authorList>
    </citation>
    <scope>NUCLEOTIDE SEQUENCE</scope>
    <source>
        <strain evidence="2">DSM 21943</strain>
    </source>
</reference>
<dbReference type="Pfam" id="PF18801">
    <property type="entry name" value="RapH_N"/>
    <property type="match status" value="1"/>
</dbReference>
<dbReference type="Pfam" id="PF13424">
    <property type="entry name" value="TPR_12"/>
    <property type="match status" value="1"/>
</dbReference>
<dbReference type="SMART" id="SM00028">
    <property type="entry name" value="TPR"/>
    <property type="match status" value="3"/>
</dbReference>
<accession>A0ABS2SWM0</accession>
<keyword evidence="2" id="KW-0378">Hydrolase</keyword>
<evidence type="ECO:0000313" key="2">
    <source>
        <dbReference type="EMBL" id="MBM7839396.1"/>
    </source>
</evidence>
<protein>
    <submittedName>
        <fullName evidence="2">Response regulator aspartate phosphatase B</fullName>
        <ecNumber evidence="2">3.1.-.-</ecNumber>
    </submittedName>
</protein>
<organism evidence="2 3">
    <name type="scientific">Shouchella xiaoxiensis</name>
    <dbReference type="NCBI Taxonomy" id="766895"/>
    <lineage>
        <taxon>Bacteria</taxon>
        <taxon>Bacillati</taxon>
        <taxon>Bacillota</taxon>
        <taxon>Bacilli</taxon>
        <taxon>Bacillales</taxon>
        <taxon>Bacillaceae</taxon>
        <taxon>Shouchella</taxon>
    </lineage>
</organism>
<dbReference type="EC" id="3.1.-.-" evidence="2"/>
<dbReference type="InterPro" id="IPR011990">
    <property type="entry name" value="TPR-like_helical_dom_sf"/>
</dbReference>
<dbReference type="PROSITE" id="PS50005">
    <property type="entry name" value="TPR"/>
    <property type="match status" value="1"/>
</dbReference>
<dbReference type="SUPFAM" id="SSF48452">
    <property type="entry name" value="TPR-like"/>
    <property type="match status" value="2"/>
</dbReference>